<sequence>MRLYHSLSLYARPFCRVLWLCLMGVALLTGCAGEDDDAPKHHLPKADMTEAYPKKPFRELHHPMPPYSGGMVPMVQVIQPTPDEISGRAFRTADGSGGSGSGGRSGGGNGVPHFPAQTQTDVSYGPPVAQQK</sequence>
<evidence type="ECO:0000256" key="1">
    <source>
        <dbReference type="SAM" id="MobiDB-lite"/>
    </source>
</evidence>
<dbReference type="RefSeq" id="WP_266117023.1">
    <property type="nucleotide sequence ID" value="NZ_JANIDY010000003.1"/>
</dbReference>
<gene>
    <name evidence="3" type="ORF">NQF86_07610</name>
</gene>
<dbReference type="PROSITE" id="PS51257">
    <property type="entry name" value="PROKAR_LIPOPROTEIN"/>
    <property type="match status" value="1"/>
</dbReference>
<organism evidence="3 4">
    <name type="scientific">Bombella pluederhausensis</name>
    <dbReference type="NCBI Taxonomy" id="2967336"/>
    <lineage>
        <taxon>Bacteria</taxon>
        <taxon>Pseudomonadati</taxon>
        <taxon>Pseudomonadota</taxon>
        <taxon>Alphaproteobacteria</taxon>
        <taxon>Acetobacterales</taxon>
        <taxon>Acetobacteraceae</taxon>
        <taxon>Bombella</taxon>
    </lineage>
</organism>
<comment type="caution">
    <text evidence="3">The sequence shown here is derived from an EMBL/GenBank/DDBJ whole genome shotgun (WGS) entry which is preliminary data.</text>
</comment>
<reference evidence="3" key="1">
    <citation type="submission" date="2022-07" db="EMBL/GenBank/DDBJ databases">
        <title>Bombella genomes.</title>
        <authorList>
            <person name="Harer L."/>
            <person name="Styblova S."/>
            <person name="Ehrmann M."/>
        </authorList>
    </citation>
    <scope>NUCLEOTIDE SEQUENCE</scope>
    <source>
        <strain evidence="3">TMW 2.2543</strain>
    </source>
</reference>
<keyword evidence="4" id="KW-1185">Reference proteome</keyword>
<feature type="region of interest" description="Disordered" evidence="1">
    <location>
        <begin position="82"/>
        <end position="132"/>
    </location>
</feature>
<feature type="signal peptide" evidence="2">
    <location>
        <begin position="1"/>
        <end position="34"/>
    </location>
</feature>
<dbReference type="Proteomes" id="UP001165576">
    <property type="component" value="Unassembled WGS sequence"/>
</dbReference>
<evidence type="ECO:0000313" key="3">
    <source>
        <dbReference type="EMBL" id="MCX5618531.1"/>
    </source>
</evidence>
<dbReference type="EMBL" id="JANIDY010000003">
    <property type="protein sequence ID" value="MCX5618531.1"/>
    <property type="molecule type" value="Genomic_DNA"/>
</dbReference>
<protein>
    <recommendedName>
        <fullName evidence="5">Lipoprotein</fullName>
    </recommendedName>
</protein>
<feature type="chain" id="PRO_5047136928" description="Lipoprotein" evidence="2">
    <location>
        <begin position="35"/>
        <end position="132"/>
    </location>
</feature>
<evidence type="ECO:0008006" key="5">
    <source>
        <dbReference type="Google" id="ProtNLM"/>
    </source>
</evidence>
<evidence type="ECO:0000313" key="4">
    <source>
        <dbReference type="Proteomes" id="UP001165576"/>
    </source>
</evidence>
<proteinExistence type="predicted"/>
<evidence type="ECO:0000256" key="2">
    <source>
        <dbReference type="SAM" id="SignalP"/>
    </source>
</evidence>
<accession>A0ABT3WHK0</accession>
<name>A0ABT3WHK0_9PROT</name>
<feature type="compositionally biased region" description="Gly residues" evidence="1">
    <location>
        <begin position="95"/>
        <end position="110"/>
    </location>
</feature>
<keyword evidence="2" id="KW-0732">Signal</keyword>